<dbReference type="EMBL" id="AP024233">
    <property type="protein sequence ID" value="BCO08788.1"/>
    <property type="molecule type" value="Genomic_DNA"/>
</dbReference>
<evidence type="ECO:0000256" key="1">
    <source>
        <dbReference type="SAM" id="MobiDB-lite"/>
    </source>
</evidence>
<feature type="compositionally biased region" description="Polar residues" evidence="1">
    <location>
        <begin position="1"/>
        <end position="11"/>
    </location>
</feature>
<organism evidence="2 3">
    <name type="scientific">Desulfolithobacter dissulfuricans</name>
    <dbReference type="NCBI Taxonomy" id="2795293"/>
    <lineage>
        <taxon>Bacteria</taxon>
        <taxon>Pseudomonadati</taxon>
        <taxon>Thermodesulfobacteriota</taxon>
        <taxon>Desulfobulbia</taxon>
        <taxon>Desulfobulbales</taxon>
        <taxon>Desulfobulbaceae</taxon>
        <taxon>Desulfolithobacter</taxon>
    </lineage>
</organism>
<dbReference type="RefSeq" id="WP_267928690.1">
    <property type="nucleotide sequence ID" value="NZ_AP024233.1"/>
</dbReference>
<reference evidence="2" key="1">
    <citation type="submission" date="2020-12" db="EMBL/GenBank/DDBJ databases">
        <title>Desulfobium dissulfuricans gen. nov., sp. nov., a novel mesophilic, sulfate-reducing bacterium isolated from a deep-sea hydrothermal vent.</title>
        <authorList>
            <person name="Hashimoto Y."/>
            <person name="Tame A."/>
            <person name="Sawayama S."/>
            <person name="Miyazaki J."/>
            <person name="Takai K."/>
            <person name="Nakagawa S."/>
        </authorList>
    </citation>
    <scope>NUCLEOTIDE SEQUENCE</scope>
    <source>
        <strain evidence="2">GF1</strain>
    </source>
</reference>
<sequence length="104" mass="11553">MPEFTNPTNRSAPFLPDRNTPEIQLMPADTACRIETVEGVIDRALGVLAILTTSPDHVREFPVETVNAIKAVSVTMRAACNQLMQDCRHNMQQNQETSTKEEVA</sequence>
<accession>A0A915XK64</accession>
<name>A0A915XK64_9BACT</name>
<gene>
    <name evidence="2" type="ORF">GF1_11640</name>
</gene>
<keyword evidence="3" id="KW-1185">Reference proteome</keyword>
<evidence type="ECO:0000313" key="2">
    <source>
        <dbReference type="EMBL" id="BCO08788.1"/>
    </source>
</evidence>
<proteinExistence type="predicted"/>
<dbReference type="KEGG" id="ddu:GF1_11640"/>
<dbReference type="AlphaFoldDB" id="A0A915XK64"/>
<evidence type="ECO:0000313" key="3">
    <source>
        <dbReference type="Proteomes" id="UP001063350"/>
    </source>
</evidence>
<protein>
    <submittedName>
        <fullName evidence="2">Uncharacterized protein</fullName>
    </submittedName>
</protein>
<feature type="region of interest" description="Disordered" evidence="1">
    <location>
        <begin position="1"/>
        <end position="21"/>
    </location>
</feature>
<dbReference type="Proteomes" id="UP001063350">
    <property type="component" value="Chromosome"/>
</dbReference>